<feature type="signal peptide" evidence="1">
    <location>
        <begin position="1"/>
        <end position="26"/>
    </location>
</feature>
<keyword evidence="1" id="KW-0732">Signal</keyword>
<gene>
    <name evidence="2" type="ORF">GCM10023093_05450</name>
</gene>
<dbReference type="Proteomes" id="UP001500067">
    <property type="component" value="Unassembled WGS sequence"/>
</dbReference>
<comment type="caution">
    <text evidence="2">The sequence shown here is derived from an EMBL/GenBank/DDBJ whole genome shotgun (WGS) entry which is preliminary data.</text>
</comment>
<dbReference type="NCBIfam" id="NF047658">
    <property type="entry name" value="HYC_CC_PP"/>
    <property type="match status" value="1"/>
</dbReference>
<organism evidence="2 3">
    <name type="scientific">Nemorincola caseinilytica</name>
    <dbReference type="NCBI Taxonomy" id="2054315"/>
    <lineage>
        <taxon>Bacteria</taxon>
        <taxon>Pseudomonadati</taxon>
        <taxon>Bacteroidota</taxon>
        <taxon>Chitinophagia</taxon>
        <taxon>Chitinophagales</taxon>
        <taxon>Chitinophagaceae</taxon>
        <taxon>Nemorincola</taxon>
    </lineage>
</organism>
<name>A0ABP8N4J0_9BACT</name>
<protein>
    <submittedName>
        <fullName evidence="2">Uncharacterized protein</fullName>
    </submittedName>
</protein>
<sequence length="131" mass="14323">MKRFVTSLLMVLYMAAAVGFSCSFHYCGGEYEGVHFTADVEKNCCGESEDTDGCCHTTVVSAKYKDDHAPSAFKVLLAKDAPALIPAAIRYLRHTGRTFTATAATGHFYKGPAPPLLQGIPLYLFIRVLRL</sequence>
<dbReference type="Pfam" id="PF26622">
    <property type="entry name" value="DUF8199"/>
    <property type="match status" value="1"/>
</dbReference>
<accession>A0ABP8N4J0</accession>
<dbReference type="InterPro" id="IPR058512">
    <property type="entry name" value="DUF8199"/>
</dbReference>
<evidence type="ECO:0000313" key="2">
    <source>
        <dbReference type="EMBL" id="GAA4461207.1"/>
    </source>
</evidence>
<feature type="chain" id="PRO_5045549337" evidence="1">
    <location>
        <begin position="27"/>
        <end position="131"/>
    </location>
</feature>
<dbReference type="PROSITE" id="PS51257">
    <property type="entry name" value="PROKAR_LIPOPROTEIN"/>
    <property type="match status" value="1"/>
</dbReference>
<dbReference type="InterPro" id="IPR058060">
    <property type="entry name" value="HYC_CC_PP"/>
</dbReference>
<dbReference type="RefSeq" id="WP_345078172.1">
    <property type="nucleotide sequence ID" value="NZ_BAABFA010000005.1"/>
</dbReference>
<evidence type="ECO:0000313" key="3">
    <source>
        <dbReference type="Proteomes" id="UP001500067"/>
    </source>
</evidence>
<reference evidence="3" key="1">
    <citation type="journal article" date="2019" name="Int. J. Syst. Evol. Microbiol.">
        <title>The Global Catalogue of Microorganisms (GCM) 10K type strain sequencing project: providing services to taxonomists for standard genome sequencing and annotation.</title>
        <authorList>
            <consortium name="The Broad Institute Genomics Platform"/>
            <consortium name="The Broad Institute Genome Sequencing Center for Infectious Disease"/>
            <person name="Wu L."/>
            <person name="Ma J."/>
        </authorList>
    </citation>
    <scope>NUCLEOTIDE SEQUENCE [LARGE SCALE GENOMIC DNA]</scope>
    <source>
        <strain evidence="3">JCM 32105</strain>
    </source>
</reference>
<dbReference type="EMBL" id="BAABFA010000005">
    <property type="protein sequence ID" value="GAA4461207.1"/>
    <property type="molecule type" value="Genomic_DNA"/>
</dbReference>
<evidence type="ECO:0000256" key="1">
    <source>
        <dbReference type="SAM" id="SignalP"/>
    </source>
</evidence>
<keyword evidence="3" id="KW-1185">Reference proteome</keyword>
<proteinExistence type="predicted"/>